<evidence type="ECO:0000313" key="3">
    <source>
        <dbReference type="EMBL" id="TEB07556.1"/>
    </source>
</evidence>
<keyword evidence="1" id="KW-0472">Membrane</keyword>
<dbReference type="Pfam" id="PF18902">
    <property type="entry name" value="DUF5658"/>
    <property type="match status" value="1"/>
</dbReference>
<reference evidence="3 4" key="1">
    <citation type="journal article" date="2018" name="Environ. Microbiol.">
        <title>Novel energy conservation strategies and behaviour of Pelotomaculum schinkii driving syntrophic propionate catabolism.</title>
        <authorList>
            <person name="Hidalgo-Ahumada C.A.P."/>
            <person name="Nobu M.K."/>
            <person name="Narihiro T."/>
            <person name="Tamaki H."/>
            <person name="Liu W.T."/>
            <person name="Kamagata Y."/>
            <person name="Stams A.J.M."/>
            <person name="Imachi H."/>
            <person name="Sousa D.Z."/>
        </authorList>
    </citation>
    <scope>NUCLEOTIDE SEQUENCE [LARGE SCALE GENOMIC DNA]</scope>
    <source>
        <strain evidence="3 4">HH</strain>
    </source>
</reference>
<name>A0A4Y7RFH6_9FIRM</name>
<keyword evidence="1" id="KW-1133">Transmembrane helix</keyword>
<evidence type="ECO:0000259" key="2">
    <source>
        <dbReference type="Pfam" id="PF18902"/>
    </source>
</evidence>
<dbReference type="AlphaFoldDB" id="A0A4Y7RFH6"/>
<proteinExistence type="predicted"/>
<evidence type="ECO:0000256" key="1">
    <source>
        <dbReference type="SAM" id="Phobius"/>
    </source>
</evidence>
<dbReference type="Proteomes" id="UP000298324">
    <property type="component" value="Unassembled WGS sequence"/>
</dbReference>
<comment type="caution">
    <text evidence="3">The sequence shown here is derived from an EMBL/GenBank/DDBJ whole genome shotgun (WGS) entry which is preliminary data.</text>
</comment>
<feature type="transmembrane region" description="Helical" evidence="1">
    <location>
        <begin position="75"/>
        <end position="97"/>
    </location>
</feature>
<keyword evidence="1" id="KW-0812">Transmembrane</keyword>
<organism evidence="3 4">
    <name type="scientific">Pelotomaculum schinkii</name>
    <dbReference type="NCBI Taxonomy" id="78350"/>
    <lineage>
        <taxon>Bacteria</taxon>
        <taxon>Bacillati</taxon>
        <taxon>Bacillota</taxon>
        <taxon>Clostridia</taxon>
        <taxon>Eubacteriales</taxon>
        <taxon>Desulfotomaculaceae</taxon>
        <taxon>Pelotomaculum</taxon>
    </lineage>
</organism>
<dbReference type="EMBL" id="QFGA01000001">
    <property type="protein sequence ID" value="TEB07556.1"/>
    <property type="molecule type" value="Genomic_DNA"/>
</dbReference>
<evidence type="ECO:0000313" key="4">
    <source>
        <dbReference type="Proteomes" id="UP000298324"/>
    </source>
</evidence>
<sequence>MLSYLLVLLFCTMDHLFTCWELGTALAHELNPLLIGLMSLPVSTSLPLRLLWILAALLALRFLTRFEPAFIEKCLGVLVVVYGLVIAYHGTVIYRIVHTVWYVNLSGCG</sequence>
<keyword evidence="4" id="KW-1185">Reference proteome</keyword>
<feature type="domain" description="DUF5658" evidence="2">
    <location>
        <begin position="6"/>
        <end position="94"/>
    </location>
</feature>
<accession>A0A4Y7RFH6</accession>
<feature type="transmembrane region" description="Helical" evidence="1">
    <location>
        <begin position="43"/>
        <end position="63"/>
    </location>
</feature>
<dbReference type="InterPro" id="IPR043717">
    <property type="entry name" value="DUF5658"/>
</dbReference>
<protein>
    <recommendedName>
        <fullName evidence="2">DUF5658 domain-containing protein</fullName>
    </recommendedName>
</protein>
<gene>
    <name evidence="3" type="ORF">Psch_01111</name>
</gene>
<dbReference type="RefSeq" id="WP_190239416.1">
    <property type="nucleotide sequence ID" value="NZ_QFGA01000001.1"/>
</dbReference>